<sequence>MKSSLIIFLILFVNVYSQDIIKTIKVAKLEKDTTQILRSKFDDKIGIIYSSEINIPELDYNYTFLVNHFPDNKNEFKLVYDKKVTDFDNISTLKNGKKILVKNFNSNDYEILIIIEFENLDSIKYKYKFSLDEPLFKNVKIKGSIKFETTFINKNFIETTYSNNIEQIYYDKLQNSGFNFSIGAKFLFNNIHGPEIRFAEALYDRPFQGLEFIFNYNYYFTKAFFIYVSLIGHWGTEGAHGGFSFQQGGSGWMYGLGLGYNFFKKFNLVLSGYKIDVDAYSSTHFGNIGIPKNFIKKWNYLFNIGIEFIL</sequence>
<name>A0AAE3P392_9BACT</name>
<comment type="caution">
    <text evidence="1">The sequence shown here is derived from an EMBL/GenBank/DDBJ whole genome shotgun (WGS) entry which is preliminary data.</text>
</comment>
<dbReference type="EMBL" id="JARGDL010000012">
    <property type="protein sequence ID" value="MDF1612308.1"/>
    <property type="molecule type" value="Genomic_DNA"/>
</dbReference>
<evidence type="ECO:0000313" key="2">
    <source>
        <dbReference type="Proteomes" id="UP001221302"/>
    </source>
</evidence>
<proteinExistence type="predicted"/>
<keyword evidence="2" id="KW-1185">Reference proteome</keyword>
<protein>
    <submittedName>
        <fullName evidence="1">Uncharacterized protein</fullName>
    </submittedName>
</protein>
<reference evidence="1" key="1">
    <citation type="submission" date="2023-03" db="EMBL/GenBank/DDBJ databases">
        <title>Stygiobacter electus gen. nov., sp. nov., facultatively anaerobic thermotolerant bacterium of the class Ignavibacteria from a well of Yessentuki mineral water deposit.</title>
        <authorList>
            <person name="Podosokorskaya O.A."/>
            <person name="Elcheninov A.G."/>
            <person name="Petrova N.F."/>
            <person name="Zavarzina D.G."/>
            <person name="Kublanov I.V."/>
            <person name="Merkel A.Y."/>
        </authorList>
    </citation>
    <scope>NUCLEOTIDE SEQUENCE</scope>
    <source>
        <strain evidence="1">09-Me</strain>
    </source>
</reference>
<dbReference type="Proteomes" id="UP001221302">
    <property type="component" value="Unassembled WGS sequence"/>
</dbReference>
<accession>A0AAE3P392</accession>
<evidence type="ECO:0000313" key="1">
    <source>
        <dbReference type="EMBL" id="MDF1612308.1"/>
    </source>
</evidence>
<dbReference type="SUPFAM" id="SSF56925">
    <property type="entry name" value="OMPA-like"/>
    <property type="match status" value="1"/>
</dbReference>
<gene>
    <name evidence="1" type="ORF">P0M35_09110</name>
</gene>
<dbReference type="AlphaFoldDB" id="A0AAE3P392"/>
<dbReference type="InterPro" id="IPR011250">
    <property type="entry name" value="OMP/PagP_B-barrel"/>
</dbReference>
<dbReference type="RefSeq" id="WP_321536079.1">
    <property type="nucleotide sequence ID" value="NZ_JARGDL010000012.1"/>
</dbReference>
<organism evidence="1 2">
    <name type="scientific">Stygiobacter electus</name>
    <dbReference type="NCBI Taxonomy" id="3032292"/>
    <lineage>
        <taxon>Bacteria</taxon>
        <taxon>Pseudomonadati</taxon>
        <taxon>Ignavibacteriota</taxon>
        <taxon>Ignavibacteria</taxon>
        <taxon>Ignavibacteriales</taxon>
        <taxon>Melioribacteraceae</taxon>
        <taxon>Stygiobacter</taxon>
    </lineage>
</organism>